<sequence>MVSPDEGFDSDEEIGPTRTLTKKEQQELERRRLKNKKKKLSKRHRKAAHEEADAVDTVTPKEEKPDEQDGEVQGPKNATEDLEVEIDYVGETPKLDEKDPNFQYFSAIFSAFKIEPTDENGEPLDGAVSSGVVHKKDEEYNRASMSEKILQEEINVNRLNCSCAMCILSIKYLRTN</sequence>
<proteinExistence type="predicted"/>
<accession>A0A3P6UPI0</accession>
<dbReference type="EMBL" id="UYRV01026937">
    <property type="protein sequence ID" value="VDK80134.1"/>
    <property type="molecule type" value="Genomic_DNA"/>
</dbReference>
<feature type="compositionally biased region" description="Basic and acidic residues" evidence="1">
    <location>
        <begin position="21"/>
        <end position="30"/>
    </location>
</feature>
<feature type="compositionally biased region" description="Acidic residues" evidence="1">
    <location>
        <begin position="1"/>
        <end position="14"/>
    </location>
</feature>
<evidence type="ECO:0000256" key="1">
    <source>
        <dbReference type="SAM" id="MobiDB-lite"/>
    </source>
</evidence>
<name>A0A3P6UPI0_CYLGO</name>
<dbReference type="AlphaFoldDB" id="A0A3P6UPI0"/>
<feature type="region of interest" description="Disordered" evidence="1">
    <location>
        <begin position="1"/>
        <end position="82"/>
    </location>
</feature>
<dbReference type="Proteomes" id="UP000271889">
    <property type="component" value="Unassembled WGS sequence"/>
</dbReference>
<evidence type="ECO:0000313" key="3">
    <source>
        <dbReference type="Proteomes" id="UP000271889"/>
    </source>
</evidence>
<protein>
    <submittedName>
        <fullName evidence="2">Uncharacterized protein</fullName>
    </submittedName>
</protein>
<keyword evidence="3" id="KW-1185">Reference proteome</keyword>
<evidence type="ECO:0000313" key="2">
    <source>
        <dbReference type="EMBL" id="VDK80134.1"/>
    </source>
</evidence>
<organism evidence="2 3">
    <name type="scientific">Cylicostephanus goldi</name>
    <name type="common">Nematode worm</name>
    <dbReference type="NCBI Taxonomy" id="71465"/>
    <lineage>
        <taxon>Eukaryota</taxon>
        <taxon>Metazoa</taxon>
        <taxon>Ecdysozoa</taxon>
        <taxon>Nematoda</taxon>
        <taxon>Chromadorea</taxon>
        <taxon>Rhabditida</taxon>
        <taxon>Rhabditina</taxon>
        <taxon>Rhabditomorpha</taxon>
        <taxon>Strongyloidea</taxon>
        <taxon>Strongylidae</taxon>
        <taxon>Cylicostephanus</taxon>
    </lineage>
</organism>
<gene>
    <name evidence="2" type="ORF">CGOC_LOCUS7660</name>
</gene>
<feature type="compositionally biased region" description="Basic residues" evidence="1">
    <location>
        <begin position="31"/>
        <end position="47"/>
    </location>
</feature>
<reference evidence="2 3" key="1">
    <citation type="submission" date="2018-11" db="EMBL/GenBank/DDBJ databases">
        <authorList>
            <consortium name="Pathogen Informatics"/>
        </authorList>
    </citation>
    <scope>NUCLEOTIDE SEQUENCE [LARGE SCALE GENOMIC DNA]</scope>
</reference>